<evidence type="ECO:0000256" key="3">
    <source>
        <dbReference type="ARBA" id="ARBA00022692"/>
    </source>
</evidence>
<keyword evidence="3 9" id="KW-0812">Transmembrane</keyword>
<protein>
    <recommendedName>
        <fullName evidence="12">MttA/Hcf106 family domain-containing protein</fullName>
    </recommendedName>
</protein>
<proteinExistence type="predicted"/>
<feature type="region of interest" description="Disordered" evidence="8">
    <location>
        <begin position="84"/>
        <end position="110"/>
    </location>
</feature>
<evidence type="ECO:0000256" key="4">
    <source>
        <dbReference type="ARBA" id="ARBA00022927"/>
    </source>
</evidence>
<evidence type="ECO:0000256" key="9">
    <source>
        <dbReference type="SAM" id="Phobius"/>
    </source>
</evidence>
<organism evidence="10 11">
    <name type="scientific">Corallococcus carmarthensis</name>
    <dbReference type="NCBI Taxonomy" id="2316728"/>
    <lineage>
        <taxon>Bacteria</taxon>
        <taxon>Pseudomonadati</taxon>
        <taxon>Myxococcota</taxon>
        <taxon>Myxococcia</taxon>
        <taxon>Myxococcales</taxon>
        <taxon>Cystobacterineae</taxon>
        <taxon>Myxococcaceae</taxon>
        <taxon>Corallococcus</taxon>
    </lineage>
</organism>
<feature type="transmembrane region" description="Helical" evidence="9">
    <location>
        <begin position="28"/>
        <end position="54"/>
    </location>
</feature>
<evidence type="ECO:0000256" key="8">
    <source>
        <dbReference type="SAM" id="MobiDB-lite"/>
    </source>
</evidence>
<evidence type="ECO:0000256" key="5">
    <source>
        <dbReference type="ARBA" id="ARBA00022989"/>
    </source>
</evidence>
<dbReference type="GO" id="GO:0015031">
    <property type="term" value="P:protein transport"/>
    <property type="evidence" value="ECO:0007669"/>
    <property type="project" value="UniProtKB-KW"/>
</dbReference>
<dbReference type="OrthoDB" id="5519728at2"/>
<sequence length="110" mass="11899">MCAGTARWRSVVAGQASGGGRGRNLPRGWVYCSVQSMLGLGEFIVLGFILLVVFSAARMGQLGNAVGKFVYSFRKASRGDDLVDVKHLPHSRRGSSDADFTEGPHKDRRS</sequence>
<dbReference type="Proteomes" id="UP000268313">
    <property type="component" value="Unassembled WGS sequence"/>
</dbReference>
<dbReference type="Gene3D" id="1.20.5.3310">
    <property type="match status" value="1"/>
</dbReference>
<keyword evidence="7 9" id="KW-0472">Membrane</keyword>
<comment type="subcellular location">
    <subcellularLocation>
        <location evidence="1">Membrane</location>
        <topology evidence="1">Single-pass membrane protein</topology>
    </subcellularLocation>
</comment>
<evidence type="ECO:0000313" key="10">
    <source>
        <dbReference type="EMBL" id="RKG96510.1"/>
    </source>
</evidence>
<evidence type="ECO:0000256" key="6">
    <source>
        <dbReference type="ARBA" id="ARBA00023010"/>
    </source>
</evidence>
<keyword evidence="5 9" id="KW-1133">Transmembrane helix</keyword>
<reference evidence="11" key="1">
    <citation type="submission" date="2018-09" db="EMBL/GenBank/DDBJ databases">
        <authorList>
            <person name="Livingstone P.G."/>
            <person name="Whitworth D.E."/>
        </authorList>
    </citation>
    <scope>NUCLEOTIDE SEQUENCE [LARGE SCALE GENOMIC DNA]</scope>
    <source>
        <strain evidence="11">CA043D</strain>
    </source>
</reference>
<dbReference type="InterPro" id="IPR003369">
    <property type="entry name" value="TatA/B/E"/>
</dbReference>
<keyword evidence="11" id="KW-1185">Reference proteome</keyword>
<dbReference type="EMBL" id="RAWE01000210">
    <property type="protein sequence ID" value="RKG96510.1"/>
    <property type="molecule type" value="Genomic_DNA"/>
</dbReference>
<dbReference type="Pfam" id="PF02416">
    <property type="entry name" value="TatA_B_E"/>
    <property type="match status" value="1"/>
</dbReference>
<evidence type="ECO:0000256" key="2">
    <source>
        <dbReference type="ARBA" id="ARBA00022448"/>
    </source>
</evidence>
<keyword evidence="6" id="KW-0811">Translocation</keyword>
<keyword evidence="2" id="KW-0813">Transport</keyword>
<gene>
    <name evidence="10" type="ORF">D7X32_35815</name>
</gene>
<keyword evidence="4" id="KW-0653">Protein transport</keyword>
<accession>A0A3A8JXG9</accession>
<name>A0A3A8JXG9_9BACT</name>
<dbReference type="GO" id="GO:0016020">
    <property type="term" value="C:membrane"/>
    <property type="evidence" value="ECO:0007669"/>
    <property type="project" value="UniProtKB-ARBA"/>
</dbReference>
<comment type="caution">
    <text evidence="10">The sequence shown here is derived from an EMBL/GenBank/DDBJ whole genome shotgun (WGS) entry which is preliminary data.</text>
</comment>
<dbReference type="AlphaFoldDB" id="A0A3A8JXG9"/>
<evidence type="ECO:0000256" key="7">
    <source>
        <dbReference type="ARBA" id="ARBA00023136"/>
    </source>
</evidence>
<evidence type="ECO:0000313" key="11">
    <source>
        <dbReference type="Proteomes" id="UP000268313"/>
    </source>
</evidence>
<evidence type="ECO:0000256" key="1">
    <source>
        <dbReference type="ARBA" id="ARBA00004167"/>
    </source>
</evidence>
<evidence type="ECO:0008006" key="12">
    <source>
        <dbReference type="Google" id="ProtNLM"/>
    </source>
</evidence>